<evidence type="ECO:0000256" key="6">
    <source>
        <dbReference type="SAM" id="Phobius"/>
    </source>
</evidence>
<feature type="transmembrane region" description="Helical" evidence="6">
    <location>
        <begin position="22"/>
        <end position="46"/>
    </location>
</feature>
<dbReference type="PANTHER" id="PTHR34187">
    <property type="entry name" value="FGR18P"/>
    <property type="match status" value="1"/>
</dbReference>
<evidence type="ECO:0000256" key="3">
    <source>
        <dbReference type="ARBA" id="ARBA00022692"/>
    </source>
</evidence>
<evidence type="ECO:0000259" key="7">
    <source>
        <dbReference type="Pfam" id="PF02656"/>
    </source>
</evidence>
<feature type="domain" description="DUF202" evidence="7">
    <location>
        <begin position="16"/>
        <end position="89"/>
    </location>
</feature>
<keyword evidence="2" id="KW-1003">Cell membrane</keyword>
<dbReference type="InterPro" id="IPR052053">
    <property type="entry name" value="IM_YidH-like"/>
</dbReference>
<dbReference type="InterPro" id="IPR003807">
    <property type="entry name" value="DUF202"/>
</dbReference>
<feature type="transmembrane region" description="Helical" evidence="6">
    <location>
        <begin position="104"/>
        <end position="126"/>
    </location>
</feature>
<comment type="caution">
    <text evidence="8">The sequence shown here is derived from an EMBL/GenBank/DDBJ whole genome shotgun (WGS) entry which is preliminary data.</text>
</comment>
<comment type="subcellular location">
    <subcellularLocation>
        <location evidence="1">Cell membrane</location>
        <topology evidence="1">Multi-pass membrane protein</topology>
    </subcellularLocation>
</comment>
<sequence>MPEPPPRADYDLRIPLAAERTLLAWLRTGLAMMGFGFVVARFGIFLRELAATRSAPPSHSAHMSQAVGIALVVLGVVVNVVAALQHARFVVRYNRGETPRAHPLSMGVLLSVVLALLGGAIAVYLLRLESP</sequence>
<protein>
    <submittedName>
        <fullName evidence="8">DUF202 domain-containing protein</fullName>
    </submittedName>
</protein>
<gene>
    <name evidence="8" type="ORF">POL67_14355</name>
</gene>
<evidence type="ECO:0000313" key="9">
    <source>
        <dbReference type="Proteomes" id="UP001221411"/>
    </source>
</evidence>
<dbReference type="RefSeq" id="WP_271917915.1">
    <property type="nucleotide sequence ID" value="NZ_JAQNDO010000001.1"/>
</dbReference>
<keyword evidence="4 6" id="KW-1133">Transmembrane helix</keyword>
<dbReference type="EMBL" id="JAQNDO010000001">
    <property type="protein sequence ID" value="MDC0742533.1"/>
    <property type="molecule type" value="Genomic_DNA"/>
</dbReference>
<name>A0ABT5EMW5_9BACT</name>
<evidence type="ECO:0000256" key="4">
    <source>
        <dbReference type="ARBA" id="ARBA00022989"/>
    </source>
</evidence>
<evidence type="ECO:0000256" key="1">
    <source>
        <dbReference type="ARBA" id="ARBA00004651"/>
    </source>
</evidence>
<keyword evidence="3 6" id="KW-0812">Transmembrane</keyword>
<proteinExistence type="predicted"/>
<dbReference type="Pfam" id="PF02656">
    <property type="entry name" value="DUF202"/>
    <property type="match status" value="1"/>
</dbReference>
<evidence type="ECO:0000256" key="5">
    <source>
        <dbReference type="ARBA" id="ARBA00023136"/>
    </source>
</evidence>
<reference evidence="8 9" key="1">
    <citation type="submission" date="2022-11" db="EMBL/GenBank/DDBJ databases">
        <title>Minimal conservation of predation-associated metabolite biosynthetic gene clusters underscores biosynthetic potential of Myxococcota including descriptions for ten novel species: Archangium lansinium sp. nov., Myxococcus landrumus sp. nov., Nannocystis bai.</title>
        <authorList>
            <person name="Ahearne A."/>
            <person name="Stevens C."/>
            <person name="Dowd S."/>
        </authorList>
    </citation>
    <scope>NUCLEOTIDE SEQUENCE [LARGE SCALE GENOMIC DNA]</scope>
    <source>
        <strain evidence="8 9">RJM3</strain>
    </source>
</reference>
<keyword evidence="5 6" id="KW-0472">Membrane</keyword>
<dbReference type="Proteomes" id="UP001221411">
    <property type="component" value="Unassembled WGS sequence"/>
</dbReference>
<organism evidence="8 9">
    <name type="scientific">Polyangium mundeleinium</name>
    <dbReference type="NCBI Taxonomy" id="2995306"/>
    <lineage>
        <taxon>Bacteria</taxon>
        <taxon>Pseudomonadati</taxon>
        <taxon>Myxococcota</taxon>
        <taxon>Polyangia</taxon>
        <taxon>Polyangiales</taxon>
        <taxon>Polyangiaceae</taxon>
        <taxon>Polyangium</taxon>
    </lineage>
</organism>
<keyword evidence="9" id="KW-1185">Reference proteome</keyword>
<dbReference type="PANTHER" id="PTHR34187:SF2">
    <property type="entry name" value="DUF202 DOMAIN-CONTAINING PROTEIN"/>
    <property type="match status" value="1"/>
</dbReference>
<evidence type="ECO:0000313" key="8">
    <source>
        <dbReference type="EMBL" id="MDC0742533.1"/>
    </source>
</evidence>
<feature type="transmembrane region" description="Helical" evidence="6">
    <location>
        <begin position="66"/>
        <end position="84"/>
    </location>
</feature>
<evidence type="ECO:0000256" key="2">
    <source>
        <dbReference type="ARBA" id="ARBA00022475"/>
    </source>
</evidence>
<accession>A0ABT5EMW5</accession>